<dbReference type="AlphaFoldDB" id="A0AAE0Y7Q5"/>
<evidence type="ECO:0000313" key="4">
    <source>
        <dbReference type="Proteomes" id="UP001283361"/>
    </source>
</evidence>
<organism evidence="3 4">
    <name type="scientific">Elysia crispata</name>
    <name type="common">lettuce slug</name>
    <dbReference type="NCBI Taxonomy" id="231223"/>
    <lineage>
        <taxon>Eukaryota</taxon>
        <taxon>Metazoa</taxon>
        <taxon>Spiralia</taxon>
        <taxon>Lophotrochozoa</taxon>
        <taxon>Mollusca</taxon>
        <taxon>Gastropoda</taxon>
        <taxon>Heterobranchia</taxon>
        <taxon>Euthyneura</taxon>
        <taxon>Panpulmonata</taxon>
        <taxon>Sacoglossa</taxon>
        <taxon>Placobranchoidea</taxon>
        <taxon>Plakobranchidae</taxon>
        <taxon>Elysia</taxon>
    </lineage>
</organism>
<dbReference type="SUPFAM" id="SSF56436">
    <property type="entry name" value="C-type lectin-like"/>
    <property type="match status" value="2"/>
</dbReference>
<feature type="domain" description="C-type lectin" evidence="2">
    <location>
        <begin position="162"/>
        <end position="273"/>
    </location>
</feature>
<dbReference type="GO" id="GO:0003676">
    <property type="term" value="F:nucleic acid binding"/>
    <property type="evidence" value="ECO:0007669"/>
    <property type="project" value="InterPro"/>
</dbReference>
<dbReference type="InterPro" id="IPR001888">
    <property type="entry name" value="Transposase_1"/>
</dbReference>
<dbReference type="Gene3D" id="3.30.420.10">
    <property type="entry name" value="Ribonuclease H-like superfamily/Ribonuclease H"/>
    <property type="match status" value="1"/>
</dbReference>
<dbReference type="Pfam" id="PF01359">
    <property type="entry name" value="Transposase_1"/>
    <property type="match status" value="1"/>
</dbReference>
<dbReference type="Pfam" id="PF00059">
    <property type="entry name" value="Lectin_C"/>
    <property type="match status" value="2"/>
</dbReference>
<proteinExistence type="predicted"/>
<sequence length="424" mass="48621">NFLRRFQTEQNDFLGRIITGDETWVYSWDPETKRQSAEWRDFDEPRPEKVRRKQGALKVMHMIFFDMNGVILRRPVPIGTTINAQYYKKVLQDKVRPAIRKKRPGLLESGILFHHDNAPVHTARAVTDVLAGYKWELLEHPRYSPDLAPSAQDDCPEGWFNYQSSCYTLVHGHEYFQDAQTKCYEIDGLPVEISSKEENDFVKDLVRKEAFNNETGAYIGAVQMVGMPWFWVHSVDDVSFSDWVKPVPQQSIHDTSCASLNKADDWSWVVQDCGPVQGMASVCERCPQQKKCNNGKCYEILCNVEFYDNIQDRCEAVGGKVVVIDSQEEHDFIKDFLNSASVPKSEVYNTSHIWLSVIGEDFASGFTLSDGTPLTYTNWADGQPSNYLSYWETGDCVVLDATEDWKWNDVPCQNDNAVLCESRE</sequence>
<name>A0AAE0Y7Q5_9GAST</name>
<dbReference type="CDD" id="cd00037">
    <property type="entry name" value="CLECT"/>
    <property type="match status" value="2"/>
</dbReference>
<reference evidence="3" key="1">
    <citation type="journal article" date="2023" name="G3 (Bethesda)">
        <title>A reference genome for the long-term kleptoplast-retaining sea slug Elysia crispata morphotype clarki.</title>
        <authorList>
            <person name="Eastman K.E."/>
            <person name="Pendleton A.L."/>
            <person name="Shaikh M.A."/>
            <person name="Suttiyut T."/>
            <person name="Ogas R."/>
            <person name="Tomko P."/>
            <person name="Gavelis G."/>
            <person name="Widhalm J.R."/>
            <person name="Wisecaver J.H."/>
        </authorList>
    </citation>
    <scope>NUCLEOTIDE SEQUENCE</scope>
    <source>
        <strain evidence="3">ECLA1</strain>
    </source>
</reference>
<dbReference type="InterPro" id="IPR016186">
    <property type="entry name" value="C-type_lectin-like/link_sf"/>
</dbReference>
<accession>A0AAE0Y7Q5</accession>
<dbReference type="Gene3D" id="3.10.100.10">
    <property type="entry name" value="Mannose-Binding Protein A, subunit A"/>
    <property type="match status" value="2"/>
</dbReference>
<dbReference type="InterPro" id="IPR001304">
    <property type="entry name" value="C-type_lectin-like"/>
</dbReference>
<keyword evidence="4" id="KW-1185">Reference proteome</keyword>
<evidence type="ECO:0000256" key="1">
    <source>
        <dbReference type="ARBA" id="ARBA00023157"/>
    </source>
</evidence>
<dbReference type="InterPro" id="IPR016187">
    <property type="entry name" value="CTDL_fold"/>
</dbReference>
<feature type="non-terminal residue" evidence="3">
    <location>
        <position position="1"/>
    </location>
</feature>
<dbReference type="InterPro" id="IPR018378">
    <property type="entry name" value="C-type_lectin_CS"/>
</dbReference>
<dbReference type="InterPro" id="IPR036397">
    <property type="entry name" value="RNaseH_sf"/>
</dbReference>
<dbReference type="PANTHER" id="PTHR46060:SF1">
    <property type="entry name" value="MARINER MOS1 TRANSPOSASE-LIKE PROTEIN"/>
    <property type="match status" value="1"/>
</dbReference>
<evidence type="ECO:0000259" key="2">
    <source>
        <dbReference type="PROSITE" id="PS50041"/>
    </source>
</evidence>
<feature type="domain" description="C-type lectin" evidence="2">
    <location>
        <begin position="293"/>
        <end position="421"/>
    </location>
</feature>
<dbReference type="EMBL" id="JAWDGP010006761">
    <property type="protein sequence ID" value="KAK3735946.1"/>
    <property type="molecule type" value="Genomic_DNA"/>
</dbReference>
<dbReference type="SMART" id="SM00034">
    <property type="entry name" value="CLECT"/>
    <property type="match status" value="2"/>
</dbReference>
<gene>
    <name evidence="3" type="ORF">RRG08_011744</name>
</gene>
<dbReference type="PROSITE" id="PS00615">
    <property type="entry name" value="C_TYPE_LECTIN_1"/>
    <property type="match status" value="1"/>
</dbReference>
<dbReference type="PROSITE" id="PS50041">
    <property type="entry name" value="C_TYPE_LECTIN_2"/>
    <property type="match status" value="2"/>
</dbReference>
<evidence type="ECO:0000313" key="3">
    <source>
        <dbReference type="EMBL" id="KAK3735946.1"/>
    </source>
</evidence>
<keyword evidence="1" id="KW-1015">Disulfide bond</keyword>
<dbReference type="PANTHER" id="PTHR46060">
    <property type="entry name" value="MARINER MOS1 TRANSPOSASE-LIKE PROTEIN"/>
    <property type="match status" value="1"/>
</dbReference>
<dbReference type="InterPro" id="IPR052709">
    <property type="entry name" value="Transposase-MT_Hybrid"/>
</dbReference>
<dbReference type="Proteomes" id="UP001283361">
    <property type="component" value="Unassembled WGS sequence"/>
</dbReference>
<protein>
    <recommendedName>
        <fullName evidence="2">C-type lectin domain-containing protein</fullName>
    </recommendedName>
</protein>
<comment type="caution">
    <text evidence="3">The sequence shown here is derived from an EMBL/GenBank/DDBJ whole genome shotgun (WGS) entry which is preliminary data.</text>
</comment>